<protein>
    <submittedName>
        <fullName evidence="1">Uncharacterized protein</fullName>
    </submittedName>
</protein>
<dbReference type="EMBL" id="AHOR02000031">
    <property type="protein sequence ID" value="EMF81610.1"/>
    <property type="molecule type" value="Genomic_DNA"/>
</dbReference>
<accession>M3GYR6</accession>
<proteinExistence type="predicted"/>
<organism evidence="1 2">
    <name type="scientific">Leptospira weilii serovar Topaz str. LT2116</name>
    <dbReference type="NCBI Taxonomy" id="1088540"/>
    <lineage>
        <taxon>Bacteria</taxon>
        <taxon>Pseudomonadati</taxon>
        <taxon>Spirochaetota</taxon>
        <taxon>Spirochaetia</taxon>
        <taxon>Leptospirales</taxon>
        <taxon>Leptospiraceae</taxon>
        <taxon>Leptospira</taxon>
    </lineage>
</organism>
<name>M3GYR6_9LEPT</name>
<evidence type="ECO:0000313" key="1">
    <source>
        <dbReference type="EMBL" id="EMF81610.1"/>
    </source>
</evidence>
<gene>
    <name evidence="1" type="ORF">LEP1GSC188_2439</name>
</gene>
<reference evidence="1 2" key="1">
    <citation type="submission" date="2013-01" db="EMBL/GenBank/DDBJ databases">
        <authorList>
            <person name="Harkins D.M."/>
            <person name="Durkin A.S."/>
            <person name="Brinkac L.M."/>
            <person name="Haft D.H."/>
            <person name="Selengut J.D."/>
            <person name="Sanka R."/>
            <person name="DePew J."/>
            <person name="Purushe J."/>
            <person name="Tulsiani S.M."/>
            <person name="Graham G.C."/>
            <person name="Burns M.-A."/>
            <person name="Dohnt M.F."/>
            <person name="Smythe L.D."/>
            <person name="McKay D.B."/>
            <person name="Craig S.B."/>
            <person name="Vinetz J.M."/>
            <person name="Sutton G.G."/>
            <person name="Nierman W.C."/>
            <person name="Fouts D.E."/>
        </authorList>
    </citation>
    <scope>NUCLEOTIDE SEQUENCE [LARGE SCALE GENOMIC DNA]</scope>
    <source>
        <strain evidence="1 2">LT2116</strain>
    </source>
</reference>
<comment type="caution">
    <text evidence="1">The sequence shown here is derived from an EMBL/GenBank/DDBJ whole genome shotgun (WGS) entry which is preliminary data.</text>
</comment>
<sequence>MKELNTTLPKGRVVGRKFHRGFVGISTDLSSDPNTCG</sequence>
<dbReference type="AlphaFoldDB" id="M3GYR6"/>
<dbReference type="Proteomes" id="UP000011770">
    <property type="component" value="Unassembled WGS sequence"/>
</dbReference>
<evidence type="ECO:0000313" key="2">
    <source>
        <dbReference type="Proteomes" id="UP000011770"/>
    </source>
</evidence>